<dbReference type="PROSITE" id="PS51257">
    <property type="entry name" value="PROKAR_LIPOPROTEIN"/>
    <property type="match status" value="1"/>
</dbReference>
<evidence type="ECO:0000313" key="8">
    <source>
        <dbReference type="EMBL" id="ABE48740.1"/>
    </source>
</evidence>
<dbReference type="STRING" id="265072.Mfla_0470"/>
<dbReference type="AlphaFoldDB" id="Q1H447"/>
<evidence type="ECO:0000256" key="2">
    <source>
        <dbReference type="ARBA" id="ARBA00022729"/>
    </source>
</evidence>
<evidence type="ECO:0000256" key="3">
    <source>
        <dbReference type="ARBA" id="ARBA00023136"/>
    </source>
</evidence>
<keyword evidence="2 6" id="KW-0732">Signal</keyword>
<dbReference type="OrthoDB" id="5298161at2"/>
<feature type="chain" id="PRO_5004189939" evidence="6">
    <location>
        <begin position="22"/>
        <end position="150"/>
    </location>
</feature>
<dbReference type="RefSeq" id="WP_011478837.1">
    <property type="nucleotide sequence ID" value="NC_007947.1"/>
</dbReference>
<dbReference type="Proteomes" id="UP000002440">
    <property type="component" value="Chromosome"/>
</dbReference>
<keyword evidence="5" id="KW-0449">Lipoprotein</keyword>
<keyword evidence="4" id="KW-0564">Palmitate</keyword>
<keyword evidence="3" id="KW-0472">Membrane</keyword>
<dbReference type="EMBL" id="CP000284">
    <property type="protein sequence ID" value="ABE48740.1"/>
    <property type="molecule type" value="Genomic_DNA"/>
</dbReference>
<evidence type="ECO:0000313" key="9">
    <source>
        <dbReference type="Proteomes" id="UP000002440"/>
    </source>
</evidence>
<name>Q1H447_METFK</name>
<dbReference type="KEGG" id="mfa:Mfla_0470"/>
<evidence type="ECO:0000256" key="1">
    <source>
        <dbReference type="ARBA" id="ARBA00004459"/>
    </source>
</evidence>
<dbReference type="HOGENOM" id="CLU_090265_3_3_4"/>
<dbReference type="InterPro" id="IPR051407">
    <property type="entry name" value="Bact_OM_lipoprot/Surf_antigen"/>
</dbReference>
<sequence>MRITSLLVAAGILLTLGGCMSSNSGDVYSRDEARKTQTVRMGVVESVRHVKLEGTKTPIGGGAGAVVGGIAGSSVGGGRGQTIATVLGALVGGLAGAAAEEGFTRKDGLEITVKLENGSMIAVVQEADVQFSPGDRVRLVESGGITRVTH</sequence>
<dbReference type="PANTHER" id="PTHR35603:SF1">
    <property type="entry name" value="OUTER MEMBRANE LIPOPROTEIN SLYB"/>
    <property type="match status" value="1"/>
</dbReference>
<dbReference type="eggNOG" id="COG3133">
    <property type="taxonomic scope" value="Bacteria"/>
</dbReference>
<evidence type="ECO:0000259" key="7">
    <source>
        <dbReference type="Pfam" id="PF05433"/>
    </source>
</evidence>
<accession>Q1H447</accession>
<proteinExistence type="predicted"/>
<comment type="subcellular location">
    <subcellularLocation>
        <location evidence="1">Cell outer membrane</location>
        <topology evidence="1">Lipid-anchor</topology>
    </subcellularLocation>
</comment>
<gene>
    <name evidence="8" type="ordered locus">Mfla_0470</name>
</gene>
<dbReference type="Pfam" id="PF05433">
    <property type="entry name" value="Rick_17kDa_Anti"/>
    <property type="match status" value="1"/>
</dbReference>
<dbReference type="PANTHER" id="PTHR35603">
    <property type="match status" value="1"/>
</dbReference>
<feature type="domain" description="Glycine zipper 2TM" evidence="7">
    <location>
        <begin position="59"/>
        <end position="99"/>
    </location>
</feature>
<feature type="signal peptide" evidence="6">
    <location>
        <begin position="1"/>
        <end position="21"/>
    </location>
</feature>
<evidence type="ECO:0000256" key="6">
    <source>
        <dbReference type="SAM" id="SignalP"/>
    </source>
</evidence>
<keyword evidence="9" id="KW-1185">Reference proteome</keyword>
<reference evidence="8 9" key="1">
    <citation type="submission" date="2006-03" db="EMBL/GenBank/DDBJ databases">
        <title>Complete sequence of Methylobacillus flagellatus KT.</title>
        <authorList>
            <consortium name="US DOE Joint Genome Institute"/>
            <person name="Copeland A."/>
            <person name="Lucas S."/>
            <person name="Lapidus A."/>
            <person name="Barry K."/>
            <person name="Detter J.C."/>
            <person name="Glavina del Rio T."/>
            <person name="Hammon N."/>
            <person name="Israni S."/>
            <person name="Dalin E."/>
            <person name="Tice H."/>
            <person name="Pitluck S."/>
            <person name="Brettin T."/>
            <person name="Bruce D."/>
            <person name="Han C."/>
            <person name="Tapia R."/>
            <person name="Saunders E."/>
            <person name="Gilna P."/>
            <person name="Schmutz J."/>
            <person name="Larimer F."/>
            <person name="Land M."/>
            <person name="Kyrpides N."/>
            <person name="Anderson I."/>
            <person name="Richardson P."/>
        </authorList>
    </citation>
    <scope>NUCLEOTIDE SEQUENCE [LARGE SCALE GENOMIC DNA]</scope>
    <source>
        <strain evidence="9">KT / ATCC 51484 / DSM 6875</strain>
    </source>
</reference>
<dbReference type="InterPro" id="IPR008816">
    <property type="entry name" value="Gly_zipper_2TM_dom"/>
</dbReference>
<evidence type="ECO:0000256" key="4">
    <source>
        <dbReference type="ARBA" id="ARBA00023139"/>
    </source>
</evidence>
<organism evidence="8 9">
    <name type="scientific">Methylobacillus flagellatus (strain ATCC 51484 / DSM 6875 / VKM B-1610 / KT)</name>
    <dbReference type="NCBI Taxonomy" id="265072"/>
    <lineage>
        <taxon>Bacteria</taxon>
        <taxon>Pseudomonadati</taxon>
        <taxon>Pseudomonadota</taxon>
        <taxon>Betaproteobacteria</taxon>
        <taxon>Nitrosomonadales</taxon>
        <taxon>Methylophilaceae</taxon>
        <taxon>Methylobacillus</taxon>
    </lineage>
</organism>
<evidence type="ECO:0000256" key="5">
    <source>
        <dbReference type="ARBA" id="ARBA00023288"/>
    </source>
</evidence>
<protein>
    <submittedName>
        <fullName evidence="8">17 kDa surface antigen</fullName>
    </submittedName>
</protein>
<dbReference type="GO" id="GO:0009279">
    <property type="term" value="C:cell outer membrane"/>
    <property type="evidence" value="ECO:0007669"/>
    <property type="project" value="UniProtKB-SubCell"/>
</dbReference>